<dbReference type="PANTHER" id="PTHR47396:SF1">
    <property type="entry name" value="ATP-DEPENDENT HELICASE IRC3-RELATED"/>
    <property type="match status" value="1"/>
</dbReference>
<comment type="caution">
    <text evidence="3">The sequence shown here is derived from an EMBL/GenBank/DDBJ whole genome shotgun (WGS) entry which is preliminary data.</text>
</comment>
<dbReference type="GO" id="GO:0016787">
    <property type="term" value="F:hydrolase activity"/>
    <property type="evidence" value="ECO:0007669"/>
    <property type="project" value="InterPro"/>
</dbReference>
<dbReference type="GO" id="GO:0005829">
    <property type="term" value="C:cytosol"/>
    <property type="evidence" value="ECO:0007669"/>
    <property type="project" value="TreeGrafter"/>
</dbReference>
<dbReference type="InterPro" id="IPR027417">
    <property type="entry name" value="P-loop_NTPase"/>
</dbReference>
<dbReference type="InterPro" id="IPR014001">
    <property type="entry name" value="Helicase_ATP-bd"/>
</dbReference>
<accession>A0A9W6MWF6</accession>
<organism evidence="3 4">
    <name type="scientific">Hansschlegelia plantiphila</name>
    <dbReference type="NCBI Taxonomy" id="374655"/>
    <lineage>
        <taxon>Bacteria</taxon>
        <taxon>Pseudomonadati</taxon>
        <taxon>Pseudomonadota</taxon>
        <taxon>Alphaproteobacteria</taxon>
        <taxon>Hyphomicrobiales</taxon>
        <taxon>Methylopilaceae</taxon>
        <taxon>Hansschlegelia</taxon>
    </lineage>
</organism>
<dbReference type="PANTHER" id="PTHR47396">
    <property type="entry name" value="TYPE I RESTRICTION ENZYME ECOKI R PROTEIN"/>
    <property type="match status" value="1"/>
</dbReference>
<dbReference type="Gene3D" id="3.40.50.300">
    <property type="entry name" value="P-loop containing nucleotide triphosphate hydrolases"/>
    <property type="match status" value="2"/>
</dbReference>
<dbReference type="RefSeq" id="WP_271169206.1">
    <property type="nucleotide sequence ID" value="NZ_BSFI01000016.1"/>
</dbReference>
<dbReference type="PROSITE" id="PS51192">
    <property type="entry name" value="HELICASE_ATP_BIND_1"/>
    <property type="match status" value="1"/>
</dbReference>
<dbReference type="SMART" id="SM00487">
    <property type="entry name" value="DEXDc"/>
    <property type="match status" value="1"/>
</dbReference>
<evidence type="ECO:0000313" key="4">
    <source>
        <dbReference type="Proteomes" id="UP001143372"/>
    </source>
</evidence>
<dbReference type="GO" id="GO:0003677">
    <property type="term" value="F:DNA binding"/>
    <property type="evidence" value="ECO:0007669"/>
    <property type="project" value="InterPro"/>
</dbReference>
<feature type="domain" description="Helicase ATP-binding" evidence="1">
    <location>
        <begin position="19"/>
        <end position="153"/>
    </location>
</feature>
<dbReference type="InterPro" id="IPR001650">
    <property type="entry name" value="Helicase_C-like"/>
</dbReference>
<dbReference type="SUPFAM" id="SSF52540">
    <property type="entry name" value="P-loop containing nucleoside triphosphate hydrolases"/>
    <property type="match status" value="1"/>
</dbReference>
<dbReference type="InterPro" id="IPR006935">
    <property type="entry name" value="Helicase/UvrB_N"/>
</dbReference>
<evidence type="ECO:0000259" key="1">
    <source>
        <dbReference type="PROSITE" id="PS51192"/>
    </source>
</evidence>
<dbReference type="GO" id="GO:0005524">
    <property type="term" value="F:ATP binding"/>
    <property type="evidence" value="ECO:0007669"/>
    <property type="project" value="InterPro"/>
</dbReference>
<reference evidence="3" key="1">
    <citation type="journal article" date="2014" name="Int. J. Syst. Evol. Microbiol.">
        <title>Complete genome sequence of Corynebacterium casei LMG S-19264T (=DSM 44701T), isolated from a smear-ripened cheese.</title>
        <authorList>
            <consortium name="US DOE Joint Genome Institute (JGI-PGF)"/>
            <person name="Walter F."/>
            <person name="Albersmeier A."/>
            <person name="Kalinowski J."/>
            <person name="Ruckert C."/>
        </authorList>
    </citation>
    <scope>NUCLEOTIDE SEQUENCE</scope>
    <source>
        <strain evidence="3">VKM B-2347</strain>
    </source>
</reference>
<dbReference type="Pfam" id="PF04851">
    <property type="entry name" value="ResIII"/>
    <property type="match status" value="1"/>
</dbReference>
<proteinExistence type="predicted"/>
<sequence>MSVRPALRPYQAAAVTALVSAVRAGEHPVASLPTGAGKSVVVAGVVAELLPVGRILVVVPSRELAEQNEGALRRMLPAASIGVACAALGRRELDAQVIVGTPQSLAGAVGFDPAFVIVDEAHQMPLHKGSWFARLFAGLPRGRATPRVGLSATTFRTADGAIYGRPDSWFTCQPYEIGVPELVEAGFLAPVRYVAPAALMTVRGVARSAGDYNQAQLVRANLEQVIPQVRIVLDAMRERRKGLIFAVTVDHARAYLDELRKRGERPALIVGAIKAKDRDKAVRSFRNGRARMAVTVQAALTGFDVPDLDLIASCRPTMSPIIHTQSIGRGTRPAAGKADLLVLDFAANVPRFGPVHAPHFDRTGQPLGGVAPWRSCRACGTYSPFEAEACGHCGAPLVVAHAVDATQLEFGTIDWTRESRAVEIRTAVQGTERLAVESMALHAYRKASDPTSLSCMISYGLGGGAIVRTWFKRLDTSWWRRQWTMLLGDDPAPRTLREACARRGELVRPASIDLAKDGAFWRVVAVDYGDAADESAAA</sequence>
<dbReference type="EMBL" id="BSFI01000016">
    <property type="protein sequence ID" value="GLK68966.1"/>
    <property type="molecule type" value="Genomic_DNA"/>
</dbReference>
<dbReference type="SMART" id="SM00490">
    <property type="entry name" value="HELICc"/>
    <property type="match status" value="1"/>
</dbReference>
<name>A0A9W6MWF6_9HYPH</name>
<dbReference type="InterPro" id="IPR050742">
    <property type="entry name" value="Helicase_Restrict-Modif_Enz"/>
</dbReference>
<dbReference type="Proteomes" id="UP001143372">
    <property type="component" value="Unassembled WGS sequence"/>
</dbReference>
<reference evidence="3" key="2">
    <citation type="submission" date="2023-01" db="EMBL/GenBank/DDBJ databases">
        <authorList>
            <person name="Sun Q."/>
            <person name="Evtushenko L."/>
        </authorList>
    </citation>
    <scope>NUCLEOTIDE SEQUENCE</scope>
    <source>
        <strain evidence="3">VKM B-2347</strain>
    </source>
</reference>
<feature type="domain" description="Helicase C-terminal" evidence="2">
    <location>
        <begin position="228"/>
        <end position="371"/>
    </location>
</feature>
<dbReference type="PROSITE" id="PS51194">
    <property type="entry name" value="HELICASE_CTER"/>
    <property type="match status" value="1"/>
</dbReference>
<evidence type="ECO:0008006" key="5">
    <source>
        <dbReference type="Google" id="ProtNLM"/>
    </source>
</evidence>
<evidence type="ECO:0000313" key="3">
    <source>
        <dbReference type="EMBL" id="GLK68966.1"/>
    </source>
</evidence>
<keyword evidence="4" id="KW-1185">Reference proteome</keyword>
<evidence type="ECO:0000259" key="2">
    <source>
        <dbReference type="PROSITE" id="PS51194"/>
    </source>
</evidence>
<protein>
    <recommendedName>
        <fullName evidence="5">DEAD/DEAH box helicase</fullName>
    </recommendedName>
</protein>
<dbReference type="AlphaFoldDB" id="A0A9W6MWF6"/>
<gene>
    <name evidence="3" type="ORF">GCM10008179_26040</name>
</gene>
<dbReference type="Pfam" id="PF00271">
    <property type="entry name" value="Helicase_C"/>
    <property type="match status" value="1"/>
</dbReference>